<reference evidence="3" key="1">
    <citation type="submission" date="2017-02" db="EMBL/GenBank/DDBJ databases">
        <authorList>
            <person name="Rodrigo-Torres L."/>
            <person name="Arahal R.D."/>
            <person name="Lucena T."/>
        </authorList>
    </citation>
    <scope>NUCLEOTIDE SEQUENCE [LARGE SCALE GENOMIC DNA]</scope>
    <source>
        <strain evidence="3">CECT 7878</strain>
    </source>
</reference>
<dbReference type="GO" id="GO:0016787">
    <property type="term" value="F:hydrolase activity"/>
    <property type="evidence" value="ECO:0007669"/>
    <property type="project" value="UniProtKB-KW"/>
</dbReference>
<keyword evidence="2" id="KW-0378">Hydrolase</keyword>
<dbReference type="Proteomes" id="UP000188276">
    <property type="component" value="Unassembled WGS sequence"/>
</dbReference>
<proteinExistence type="predicted"/>
<dbReference type="InterPro" id="IPR050708">
    <property type="entry name" value="T6SS_VgrG/RHS"/>
</dbReference>
<dbReference type="EC" id="3.1.-.-" evidence="2"/>
<name>A0A1R4LNT7_VIBR1</name>
<dbReference type="PRINTS" id="PR00394">
    <property type="entry name" value="RHSPROTEIN"/>
</dbReference>
<dbReference type="STRING" id="1123498.VR7878_02750"/>
<dbReference type="AlphaFoldDB" id="A0A1R4LNT7"/>
<dbReference type="InterPro" id="IPR022385">
    <property type="entry name" value="Rhs_assc_core"/>
</dbReference>
<dbReference type="EMBL" id="FULE01000037">
    <property type="protein sequence ID" value="SJN58276.1"/>
    <property type="molecule type" value="Genomic_DNA"/>
</dbReference>
<dbReference type="PANTHER" id="PTHR32305">
    <property type="match status" value="1"/>
</dbReference>
<dbReference type="Gene3D" id="2.180.10.10">
    <property type="entry name" value="RHS repeat-associated core"/>
    <property type="match status" value="1"/>
</dbReference>
<evidence type="ECO:0000313" key="3">
    <source>
        <dbReference type="Proteomes" id="UP000188276"/>
    </source>
</evidence>
<dbReference type="InterPro" id="IPR001826">
    <property type="entry name" value="RHS"/>
</dbReference>
<accession>A0A1R4LNT7</accession>
<evidence type="ECO:0000313" key="2">
    <source>
        <dbReference type="EMBL" id="SJN58276.1"/>
    </source>
</evidence>
<keyword evidence="3" id="KW-1185">Reference proteome</keyword>
<dbReference type="NCBIfam" id="TIGR03696">
    <property type="entry name" value="Rhs_assc_core"/>
    <property type="match status" value="1"/>
</dbReference>
<organism evidence="2 3">
    <name type="scientific">Vibrio ruber (strain DSM 16370 / JCM 11486 / BCRC 17186 / CECT 7878 / LMG 23124 / VR1)</name>
    <dbReference type="NCBI Taxonomy" id="1123498"/>
    <lineage>
        <taxon>Bacteria</taxon>
        <taxon>Pseudomonadati</taxon>
        <taxon>Pseudomonadota</taxon>
        <taxon>Gammaproteobacteria</taxon>
        <taxon>Vibrionales</taxon>
        <taxon>Vibrionaceae</taxon>
        <taxon>Vibrio</taxon>
    </lineage>
</organism>
<dbReference type="Pfam" id="PF03527">
    <property type="entry name" value="RHS"/>
    <property type="match status" value="1"/>
</dbReference>
<dbReference type="PANTHER" id="PTHR32305:SF15">
    <property type="entry name" value="PROTEIN RHSA-RELATED"/>
    <property type="match status" value="1"/>
</dbReference>
<protein>
    <submittedName>
        <fullName evidence="2">Putative deoxyribonuclease RhsC</fullName>
        <ecNumber evidence="2">3.1.-.-</ecNumber>
    </submittedName>
</protein>
<gene>
    <name evidence="2" type="primary">rhsC_7</name>
    <name evidence="2" type="ORF">VR7878_02750</name>
</gene>
<sequence>MSGLETRRTQGALTSHFQYDELGRLGEHHYQTYLYEYGSFKPLALVTGEGADNATPYFYHLDQIGTPLEITDATGAVAWSVDYHSYGNVAYQRKAEIVSPLRFQGQYYDAETGLHYNRHRYYSPSTGRFITPDPIGLAGGLNNYQYVKNPTGWIDPLGLTQCVGSCPGGNTSSSKPDFYVGPSGPSSTLPSTAYRYERLYNDDGSIFEWGNKMLETKTGNPTYFGFEKFDTAEDALDAFQIKGPKVGPDVNGPGSWSDARIRGTFDTLQLYEDGVPKVRVPFWGGDNPASGKLEPFAEAYRIYGDGGAVQLHADRRLVTYDKVDIIPEK</sequence>
<evidence type="ECO:0000259" key="1">
    <source>
        <dbReference type="Pfam" id="PF03527"/>
    </source>
</evidence>
<feature type="domain" description="RHS protein conserved region" evidence="1">
    <location>
        <begin position="57"/>
        <end position="92"/>
    </location>
</feature>